<dbReference type="InterPro" id="IPR035251">
    <property type="entry name" value="ShlB_POTRA"/>
</dbReference>
<accession>A0A371X1X7</accession>
<evidence type="ECO:0000256" key="7">
    <source>
        <dbReference type="ARBA" id="ARBA00023136"/>
    </source>
</evidence>
<dbReference type="Pfam" id="PF08479">
    <property type="entry name" value="POTRA_2"/>
    <property type="match status" value="1"/>
</dbReference>
<evidence type="ECO:0000313" key="12">
    <source>
        <dbReference type="Proteomes" id="UP000262379"/>
    </source>
</evidence>
<dbReference type="EMBL" id="QURN01000030">
    <property type="protein sequence ID" value="RFC63235.1"/>
    <property type="molecule type" value="Genomic_DNA"/>
</dbReference>
<feature type="signal peptide" evidence="9">
    <location>
        <begin position="1"/>
        <end position="22"/>
    </location>
</feature>
<keyword evidence="9" id="KW-0732">Signal</keyword>
<dbReference type="Pfam" id="PF17287">
    <property type="entry name" value="POTRA_3"/>
    <property type="match status" value="1"/>
</dbReference>
<evidence type="ECO:0000256" key="8">
    <source>
        <dbReference type="ARBA" id="ARBA00023237"/>
    </source>
</evidence>
<dbReference type="AlphaFoldDB" id="A0A371X1X7"/>
<evidence type="ECO:0000256" key="9">
    <source>
        <dbReference type="SAM" id="SignalP"/>
    </source>
</evidence>
<gene>
    <name evidence="11" type="ORF">DY251_20995</name>
</gene>
<keyword evidence="3" id="KW-0813">Transport</keyword>
<evidence type="ECO:0000256" key="6">
    <source>
        <dbReference type="ARBA" id="ARBA00022927"/>
    </source>
</evidence>
<reference evidence="12" key="1">
    <citation type="submission" date="2018-08" db="EMBL/GenBank/DDBJ databases">
        <authorList>
            <person name="Im W.T."/>
        </authorList>
    </citation>
    <scope>NUCLEOTIDE SEQUENCE [LARGE SCALE GENOMIC DNA]</scope>
    <source>
        <strain evidence="12">LA-28</strain>
    </source>
</reference>
<dbReference type="InterPro" id="IPR013686">
    <property type="entry name" value="Polypept-transport_assoc_ShlB"/>
</dbReference>
<keyword evidence="4" id="KW-1134">Transmembrane beta strand</keyword>
<evidence type="ECO:0000256" key="4">
    <source>
        <dbReference type="ARBA" id="ARBA00022452"/>
    </source>
</evidence>
<dbReference type="InterPro" id="IPR034746">
    <property type="entry name" value="POTRA"/>
</dbReference>
<dbReference type="PANTHER" id="PTHR34597">
    <property type="entry name" value="SLR1661 PROTEIN"/>
    <property type="match status" value="1"/>
</dbReference>
<dbReference type="GO" id="GO:0046819">
    <property type="term" value="P:protein secretion by the type V secretion system"/>
    <property type="evidence" value="ECO:0007669"/>
    <property type="project" value="TreeGrafter"/>
</dbReference>
<dbReference type="Gene3D" id="3.10.20.310">
    <property type="entry name" value="membrane protein fhac"/>
    <property type="match status" value="1"/>
</dbReference>
<dbReference type="InterPro" id="IPR005565">
    <property type="entry name" value="Hemolysn_activator_HlyB_C"/>
</dbReference>
<dbReference type="GO" id="GO:0008320">
    <property type="term" value="F:protein transmembrane transporter activity"/>
    <property type="evidence" value="ECO:0007669"/>
    <property type="project" value="TreeGrafter"/>
</dbReference>
<keyword evidence="8" id="KW-0998">Cell outer membrane</keyword>
<dbReference type="Gene3D" id="2.40.160.50">
    <property type="entry name" value="membrane protein fhac: a member of the omp85/tpsb transporter family"/>
    <property type="match status" value="1"/>
</dbReference>
<protein>
    <submittedName>
        <fullName evidence="11">ShlB/FhaC/HecB family hemolysin secretion/activation protein</fullName>
    </submittedName>
</protein>
<sequence length="552" mass="59161">MTLKSIGVPFVLSLISICAAHAEQDAGARLLEEQRQNSIRQRMEKGAPGAELEALGENSSVQSEACFEITRIDISGVTKLRPRELNSIVEPLKITCVGQREIEHLMASISRQYKSRGYITAQTFIPEQDLTKGTLTLIVVEGQIEAVQHVIVVSDGKQIAAPHRKTEGAFPGLKGSVIQLRAIEQGVSQINSNGVSQTAVEIAPGKLPGGSVIRINEKQGRRSHAQIRFETSKQRSGDSEKRATLQFTAADLTRLNERWALSYSGATNSNAFASSVNLPYGYWTFGLNGSLSDQLDIISPIVDNISQATSAGISVDRVVYRDANYILHANFSGNHYASERYINATALSPQRDISGRFGGALEAYLTNAQIYADVGATFGQAVVLAGSDTTREEYCKLDASFLATVGLGDAAMLQASVAGQVSGENLPSDQQFSAGGWGTVRGFPEYGISGDSGASAKIELQRALPFLEALARSAKPAVARSDQSLFGYVFVDAGAAYANQTKQPAYLISTGFGLRLTQGRASIDGYVAVPFDYSGNVSHGVSGRISMTINMW</sequence>
<keyword evidence="6" id="KW-0653">Protein transport</keyword>
<dbReference type="GO" id="GO:0098046">
    <property type="term" value="C:type V protein secretion system complex"/>
    <property type="evidence" value="ECO:0007669"/>
    <property type="project" value="TreeGrafter"/>
</dbReference>
<evidence type="ECO:0000256" key="2">
    <source>
        <dbReference type="ARBA" id="ARBA00009055"/>
    </source>
</evidence>
<evidence type="ECO:0000313" key="11">
    <source>
        <dbReference type="EMBL" id="RFC63235.1"/>
    </source>
</evidence>
<dbReference type="InterPro" id="IPR027282">
    <property type="entry name" value="TPS"/>
</dbReference>
<dbReference type="PIRSF" id="PIRSF029745">
    <property type="entry name" value="FhaC"/>
    <property type="match status" value="1"/>
</dbReference>
<evidence type="ECO:0000256" key="1">
    <source>
        <dbReference type="ARBA" id="ARBA00004442"/>
    </source>
</evidence>
<feature type="domain" description="POTRA" evidence="10">
    <location>
        <begin position="67"/>
        <end position="142"/>
    </location>
</feature>
<dbReference type="GO" id="GO:0009279">
    <property type="term" value="C:cell outer membrane"/>
    <property type="evidence" value="ECO:0007669"/>
    <property type="project" value="UniProtKB-SubCell"/>
</dbReference>
<evidence type="ECO:0000256" key="3">
    <source>
        <dbReference type="ARBA" id="ARBA00022448"/>
    </source>
</evidence>
<organism evidence="11 12">
    <name type="scientific">Mesorhizobium denitrificans</name>
    <dbReference type="NCBI Taxonomy" id="2294114"/>
    <lineage>
        <taxon>Bacteria</taxon>
        <taxon>Pseudomonadati</taxon>
        <taxon>Pseudomonadota</taxon>
        <taxon>Alphaproteobacteria</taxon>
        <taxon>Hyphomicrobiales</taxon>
        <taxon>Phyllobacteriaceae</taxon>
        <taxon>Mesorhizobium</taxon>
    </lineage>
</organism>
<dbReference type="PROSITE" id="PS51779">
    <property type="entry name" value="POTRA"/>
    <property type="match status" value="1"/>
</dbReference>
<evidence type="ECO:0000256" key="5">
    <source>
        <dbReference type="ARBA" id="ARBA00022692"/>
    </source>
</evidence>
<comment type="similarity">
    <text evidence="2">Belongs to the TPS (TC 1.B.20) family.</text>
</comment>
<comment type="subcellular location">
    <subcellularLocation>
        <location evidence="1">Cell outer membrane</location>
    </subcellularLocation>
</comment>
<proteinExistence type="inferred from homology"/>
<dbReference type="RefSeq" id="WP_116625863.1">
    <property type="nucleotide sequence ID" value="NZ_QURN01000030.1"/>
</dbReference>
<dbReference type="Pfam" id="PF03865">
    <property type="entry name" value="ShlB"/>
    <property type="match status" value="1"/>
</dbReference>
<evidence type="ECO:0000259" key="10">
    <source>
        <dbReference type="PROSITE" id="PS51779"/>
    </source>
</evidence>
<dbReference type="PANTHER" id="PTHR34597:SF3">
    <property type="entry name" value="OUTER MEMBRANE TRANSPORTER CDIB"/>
    <property type="match status" value="1"/>
</dbReference>
<dbReference type="InterPro" id="IPR051544">
    <property type="entry name" value="TPS_OM_transporter"/>
</dbReference>
<dbReference type="Proteomes" id="UP000262379">
    <property type="component" value="Unassembled WGS sequence"/>
</dbReference>
<keyword evidence="5" id="KW-0812">Transmembrane</keyword>
<keyword evidence="12" id="KW-1185">Reference proteome</keyword>
<comment type="caution">
    <text evidence="11">The sequence shown here is derived from an EMBL/GenBank/DDBJ whole genome shotgun (WGS) entry which is preliminary data.</text>
</comment>
<feature type="chain" id="PRO_5016639523" evidence="9">
    <location>
        <begin position="23"/>
        <end position="552"/>
    </location>
</feature>
<keyword evidence="7" id="KW-0472">Membrane</keyword>
<name>A0A371X1X7_9HYPH</name>